<dbReference type="AlphaFoldDB" id="A0A8S4D6G3"/>
<dbReference type="InterPro" id="IPR036508">
    <property type="entry name" value="Chitin-bd_dom_sf"/>
</dbReference>
<dbReference type="Pfam" id="PF01607">
    <property type="entry name" value="CBM_14"/>
    <property type="match status" value="2"/>
</dbReference>
<dbReference type="PROSITE" id="PS50878">
    <property type="entry name" value="RT_POL"/>
    <property type="match status" value="1"/>
</dbReference>
<comment type="caution">
    <text evidence="3">The sequence shown here is derived from an EMBL/GenBank/DDBJ whole genome shotgun (WGS) entry which is preliminary data.</text>
</comment>
<dbReference type="Pfam" id="PF00078">
    <property type="entry name" value="RVT_1"/>
    <property type="match status" value="1"/>
</dbReference>
<dbReference type="SUPFAM" id="SSF57625">
    <property type="entry name" value="Invertebrate chitin-binding proteins"/>
    <property type="match status" value="3"/>
</dbReference>
<feature type="domain" description="Chitin-binding type-2" evidence="2">
    <location>
        <begin position="563"/>
        <end position="622"/>
    </location>
</feature>
<feature type="domain" description="Reverse transcriptase" evidence="1">
    <location>
        <begin position="121"/>
        <end position="395"/>
    </location>
</feature>
<gene>
    <name evidence="3" type="ORF">PLXY2_LOCUS950</name>
</gene>
<dbReference type="PANTHER" id="PTHR47027">
    <property type="entry name" value="REVERSE TRANSCRIPTASE DOMAIN-CONTAINING PROTEIN"/>
    <property type="match status" value="1"/>
</dbReference>
<dbReference type="EMBL" id="CAJHNJ030000002">
    <property type="protein sequence ID" value="CAG9091373.1"/>
    <property type="molecule type" value="Genomic_DNA"/>
</dbReference>
<feature type="domain" description="Chitin-binding type-2" evidence="2">
    <location>
        <begin position="695"/>
        <end position="754"/>
    </location>
</feature>
<evidence type="ECO:0000259" key="1">
    <source>
        <dbReference type="PROSITE" id="PS50878"/>
    </source>
</evidence>
<dbReference type="Proteomes" id="UP000653454">
    <property type="component" value="Unassembled WGS sequence"/>
</dbReference>
<dbReference type="SUPFAM" id="SSF56672">
    <property type="entry name" value="DNA/RNA polymerases"/>
    <property type="match status" value="1"/>
</dbReference>
<dbReference type="GO" id="GO:0071897">
    <property type="term" value="P:DNA biosynthetic process"/>
    <property type="evidence" value="ECO:0007669"/>
    <property type="project" value="UniProtKB-ARBA"/>
</dbReference>
<dbReference type="InterPro" id="IPR002557">
    <property type="entry name" value="Chitin-bd_dom"/>
</dbReference>
<dbReference type="Gene3D" id="2.170.140.10">
    <property type="entry name" value="Chitin binding domain"/>
    <property type="match status" value="3"/>
</dbReference>
<name>A0A8S4D6G3_PLUXY</name>
<dbReference type="InterPro" id="IPR043502">
    <property type="entry name" value="DNA/RNA_pol_sf"/>
</dbReference>
<evidence type="ECO:0000313" key="4">
    <source>
        <dbReference type="Proteomes" id="UP000653454"/>
    </source>
</evidence>
<evidence type="ECO:0000313" key="3">
    <source>
        <dbReference type="EMBL" id="CAG9091373.1"/>
    </source>
</evidence>
<dbReference type="CDD" id="cd01650">
    <property type="entry name" value="RT_nLTR_like"/>
    <property type="match status" value="1"/>
</dbReference>
<dbReference type="SMART" id="SM00494">
    <property type="entry name" value="ChtBD2"/>
    <property type="match status" value="3"/>
</dbReference>
<proteinExistence type="predicted"/>
<reference evidence="3" key="1">
    <citation type="submission" date="2020-11" db="EMBL/GenBank/DDBJ databases">
        <authorList>
            <person name="Whiteford S."/>
        </authorList>
    </citation>
    <scope>NUCLEOTIDE SEQUENCE</scope>
</reference>
<accession>A0A8S4D6G3</accession>
<dbReference type="PROSITE" id="PS50940">
    <property type="entry name" value="CHIT_BIND_II"/>
    <property type="match status" value="3"/>
</dbReference>
<organism evidence="3 4">
    <name type="scientific">Plutella xylostella</name>
    <name type="common">Diamondback moth</name>
    <name type="synonym">Plutella maculipennis</name>
    <dbReference type="NCBI Taxonomy" id="51655"/>
    <lineage>
        <taxon>Eukaryota</taxon>
        <taxon>Metazoa</taxon>
        <taxon>Ecdysozoa</taxon>
        <taxon>Arthropoda</taxon>
        <taxon>Hexapoda</taxon>
        <taxon>Insecta</taxon>
        <taxon>Pterygota</taxon>
        <taxon>Neoptera</taxon>
        <taxon>Endopterygota</taxon>
        <taxon>Lepidoptera</taxon>
        <taxon>Glossata</taxon>
        <taxon>Ditrysia</taxon>
        <taxon>Yponomeutoidea</taxon>
        <taxon>Plutellidae</taxon>
        <taxon>Plutella</taxon>
    </lineage>
</organism>
<dbReference type="PANTHER" id="PTHR47027:SF20">
    <property type="entry name" value="REVERSE TRANSCRIPTASE-LIKE PROTEIN WITH RNA-DIRECTED DNA POLYMERASE DOMAIN"/>
    <property type="match status" value="1"/>
</dbReference>
<dbReference type="GO" id="GO:0005576">
    <property type="term" value="C:extracellular region"/>
    <property type="evidence" value="ECO:0007669"/>
    <property type="project" value="InterPro"/>
</dbReference>
<keyword evidence="4" id="KW-1185">Reference proteome</keyword>
<dbReference type="InterPro" id="IPR000477">
    <property type="entry name" value="RT_dom"/>
</dbReference>
<protein>
    <submittedName>
        <fullName evidence="3">(diamondback moth) hypothetical protein</fullName>
    </submittedName>
</protein>
<evidence type="ECO:0000259" key="2">
    <source>
        <dbReference type="PROSITE" id="PS50940"/>
    </source>
</evidence>
<sequence>MDIIASHHKNKNFSQFWKETKKLSPRAGLPVSVEGVSETTEIANLFMEHFKVKLSRGQGDTLRMPTADSVIAPVTVNAKEVRNIIVRMTRGKSPGHDGLSIEHLLYAGVHLPRVLALLYSLCIRHSYLPEGLMKTIVVPIIKDKRGDPSDKNNYRPISLATIMAKVLDSVLDSHLGKHMCLHDGQFGFRPGLSTESAILCLKHTAQYYVDRGTPVYACFLDLSKAFDLVSYDLLWDKLSGETNLPSELVAILGYWYRHQQNNVRWAGSLSDTYGLDCGVRQGGLTSPKLFNLYVNRLVGELSSAGVGCSIDGKFVNNISYADDMVLLSPSISALRKLIGICESYAVAHGLRYNVKKSELLVFKAGRHSCNNIPPVTLCGAPLNRVNKFKYLGHWVTEDLTDDLDIERERRALAARCNMLARRFARCSKEVRVSLFKAYCHTFYTCSLWVKYTQKAYSALRVQYNNAFRVLLGLPRYCSASGMFADARTDGFHAIMRKRAASLMRRIRGSACRTLKVAERGIFGGEMKKFVVCIIFVVGSLCAGRRPRTRLLSSKATSPSPERDSICEEKYAFYPMVGQCDAYFECINWKAEVKFCSDGLVFLPGTAYADYPCRYPADVSCAGRPQLQVPRPTRECPRQYGFFSSGDSTSCAEYRNCVDGVAYHLRCPEPLAYNPASYQCDWPDLVKECDAEAYLGVTCPRIETDDPVSYAHPKDCRKYYTCVQGRPRLQQCDLDQAFDDYTGRCVNKEDTVCVLV</sequence>
<dbReference type="GO" id="GO:0008061">
    <property type="term" value="F:chitin binding"/>
    <property type="evidence" value="ECO:0007669"/>
    <property type="project" value="InterPro"/>
</dbReference>
<feature type="domain" description="Chitin-binding type-2" evidence="2">
    <location>
        <begin position="632"/>
        <end position="690"/>
    </location>
</feature>